<sequence length="234" mass="25196">MLATKLLLGLSIATQWATACDPPESDPTGGVFQIGEDGPAPPETQGYFINHVGLLTTNLDALKHFYGDILGMRLIFDVQLTPEFTITYMAHGQGGRNGTGFQTGAELNRDKNNLAGLLEIVQFNVSDDTLLGSLNRTNTFGHIGMIVPDIVKTQDYLDSKGVEIVKRYGEPIKTFTGPVNNAFGIGEYAGVHLAAKQALMDAQQIIGLPLLLMISDPDGNLVEIQQQEQPAGVL</sequence>
<feature type="chain" id="PRO_5046736404" description="VOC domain-containing protein" evidence="1">
    <location>
        <begin position="20"/>
        <end position="234"/>
    </location>
</feature>
<evidence type="ECO:0000256" key="1">
    <source>
        <dbReference type="SAM" id="SignalP"/>
    </source>
</evidence>
<organism evidence="3 4">
    <name type="scientific">Aspergillus cavernicola</name>
    <dbReference type="NCBI Taxonomy" id="176166"/>
    <lineage>
        <taxon>Eukaryota</taxon>
        <taxon>Fungi</taxon>
        <taxon>Dikarya</taxon>
        <taxon>Ascomycota</taxon>
        <taxon>Pezizomycotina</taxon>
        <taxon>Eurotiomycetes</taxon>
        <taxon>Eurotiomycetidae</taxon>
        <taxon>Eurotiales</taxon>
        <taxon>Aspergillaceae</taxon>
        <taxon>Aspergillus</taxon>
        <taxon>Aspergillus subgen. Nidulantes</taxon>
    </lineage>
</organism>
<dbReference type="Proteomes" id="UP001610335">
    <property type="component" value="Unassembled WGS sequence"/>
</dbReference>
<dbReference type="Pfam" id="PF00903">
    <property type="entry name" value="Glyoxalase"/>
    <property type="match status" value="1"/>
</dbReference>
<evidence type="ECO:0000259" key="2">
    <source>
        <dbReference type="PROSITE" id="PS51819"/>
    </source>
</evidence>
<keyword evidence="4" id="KW-1185">Reference proteome</keyword>
<dbReference type="PROSITE" id="PS51257">
    <property type="entry name" value="PROKAR_LIPOPROTEIN"/>
    <property type="match status" value="1"/>
</dbReference>
<evidence type="ECO:0000313" key="3">
    <source>
        <dbReference type="EMBL" id="KAL2830276.1"/>
    </source>
</evidence>
<proteinExistence type="predicted"/>
<evidence type="ECO:0000313" key="4">
    <source>
        <dbReference type="Proteomes" id="UP001610335"/>
    </source>
</evidence>
<dbReference type="InterPro" id="IPR004360">
    <property type="entry name" value="Glyas_Fos-R_dOase_dom"/>
</dbReference>
<dbReference type="SUPFAM" id="SSF54593">
    <property type="entry name" value="Glyoxalase/Bleomycin resistance protein/Dihydroxybiphenyl dioxygenase"/>
    <property type="match status" value="1"/>
</dbReference>
<protein>
    <recommendedName>
        <fullName evidence="2">VOC domain-containing protein</fullName>
    </recommendedName>
</protein>
<dbReference type="InterPro" id="IPR029068">
    <property type="entry name" value="Glyas_Bleomycin-R_OHBP_Dase"/>
</dbReference>
<gene>
    <name evidence="3" type="ORF">BDW59DRAFT_23269</name>
</gene>
<comment type="caution">
    <text evidence="3">The sequence shown here is derived from an EMBL/GenBank/DDBJ whole genome shotgun (WGS) entry which is preliminary data.</text>
</comment>
<reference evidence="3 4" key="1">
    <citation type="submission" date="2024-07" db="EMBL/GenBank/DDBJ databases">
        <title>Section-level genome sequencing and comparative genomics of Aspergillus sections Usti and Cavernicolus.</title>
        <authorList>
            <consortium name="Lawrence Berkeley National Laboratory"/>
            <person name="Nybo J.L."/>
            <person name="Vesth T.C."/>
            <person name="Theobald S."/>
            <person name="Frisvad J.C."/>
            <person name="Larsen T.O."/>
            <person name="Kjaerboelling I."/>
            <person name="Rothschild-Mancinelli K."/>
            <person name="Lyhne E.K."/>
            <person name="Kogle M.E."/>
            <person name="Barry K."/>
            <person name="Clum A."/>
            <person name="Na H."/>
            <person name="Ledsgaard L."/>
            <person name="Lin J."/>
            <person name="Lipzen A."/>
            <person name="Kuo A."/>
            <person name="Riley R."/>
            <person name="Mondo S."/>
            <person name="LaButti K."/>
            <person name="Haridas S."/>
            <person name="Pangalinan J."/>
            <person name="Salamov A.A."/>
            <person name="Simmons B.A."/>
            <person name="Magnuson J.K."/>
            <person name="Chen J."/>
            <person name="Drula E."/>
            <person name="Henrissat B."/>
            <person name="Wiebenga A."/>
            <person name="Lubbers R.J."/>
            <person name="Gomes A.C."/>
            <person name="Makela M.R."/>
            <person name="Stajich J."/>
            <person name="Grigoriev I.V."/>
            <person name="Mortensen U.H."/>
            <person name="De vries R.P."/>
            <person name="Baker S.E."/>
            <person name="Andersen M.R."/>
        </authorList>
    </citation>
    <scope>NUCLEOTIDE SEQUENCE [LARGE SCALE GENOMIC DNA]</scope>
    <source>
        <strain evidence="3 4">CBS 600.67</strain>
    </source>
</reference>
<dbReference type="Gene3D" id="3.10.180.10">
    <property type="entry name" value="2,3-Dihydroxybiphenyl 1,2-Dioxygenase, domain 1"/>
    <property type="match status" value="1"/>
</dbReference>
<dbReference type="InterPro" id="IPR037523">
    <property type="entry name" value="VOC_core"/>
</dbReference>
<name>A0ABR4IRJ6_9EURO</name>
<feature type="signal peptide" evidence="1">
    <location>
        <begin position="1"/>
        <end position="19"/>
    </location>
</feature>
<feature type="domain" description="VOC" evidence="2">
    <location>
        <begin position="48"/>
        <end position="227"/>
    </location>
</feature>
<dbReference type="EMBL" id="JBFXLS010000013">
    <property type="protein sequence ID" value="KAL2830276.1"/>
    <property type="molecule type" value="Genomic_DNA"/>
</dbReference>
<keyword evidence="1" id="KW-0732">Signal</keyword>
<accession>A0ABR4IRJ6</accession>
<dbReference type="PROSITE" id="PS51819">
    <property type="entry name" value="VOC"/>
    <property type="match status" value="1"/>
</dbReference>